<dbReference type="Proteomes" id="UP000565441">
    <property type="component" value="Unassembled WGS sequence"/>
</dbReference>
<feature type="transmembrane region" description="Helical" evidence="2">
    <location>
        <begin position="69"/>
        <end position="90"/>
    </location>
</feature>
<dbReference type="EMBL" id="JAACJP010000055">
    <property type="protein sequence ID" value="KAF5369643.1"/>
    <property type="molecule type" value="Genomic_DNA"/>
</dbReference>
<reference evidence="3 4" key="1">
    <citation type="journal article" date="2020" name="ISME J.">
        <title>Uncovering the hidden diversity of litter-decomposition mechanisms in mushroom-forming fungi.</title>
        <authorList>
            <person name="Floudas D."/>
            <person name="Bentzer J."/>
            <person name="Ahren D."/>
            <person name="Johansson T."/>
            <person name="Persson P."/>
            <person name="Tunlid A."/>
        </authorList>
    </citation>
    <scope>NUCLEOTIDE SEQUENCE [LARGE SCALE GENOMIC DNA]</scope>
    <source>
        <strain evidence="3 4">CBS 661.87</strain>
    </source>
</reference>
<gene>
    <name evidence="3" type="ORF">D9615_010223</name>
</gene>
<feature type="compositionally biased region" description="Pro residues" evidence="1">
    <location>
        <begin position="142"/>
        <end position="155"/>
    </location>
</feature>
<evidence type="ECO:0000256" key="1">
    <source>
        <dbReference type="SAM" id="MobiDB-lite"/>
    </source>
</evidence>
<feature type="region of interest" description="Disordered" evidence="1">
    <location>
        <begin position="97"/>
        <end position="211"/>
    </location>
</feature>
<feature type="compositionally biased region" description="Pro residues" evidence="1">
    <location>
        <begin position="180"/>
        <end position="196"/>
    </location>
</feature>
<keyword evidence="4" id="KW-1185">Reference proteome</keyword>
<keyword evidence="2" id="KW-0472">Membrane</keyword>
<evidence type="ECO:0000313" key="3">
    <source>
        <dbReference type="EMBL" id="KAF5369643.1"/>
    </source>
</evidence>
<protein>
    <submittedName>
        <fullName evidence="3">Uncharacterized protein</fullName>
    </submittedName>
</protein>
<name>A0A8H5GRE6_9AGAR</name>
<organism evidence="3 4">
    <name type="scientific">Tricholomella constricta</name>
    <dbReference type="NCBI Taxonomy" id="117010"/>
    <lineage>
        <taxon>Eukaryota</taxon>
        <taxon>Fungi</taxon>
        <taxon>Dikarya</taxon>
        <taxon>Basidiomycota</taxon>
        <taxon>Agaricomycotina</taxon>
        <taxon>Agaricomycetes</taxon>
        <taxon>Agaricomycetidae</taxon>
        <taxon>Agaricales</taxon>
        <taxon>Tricholomatineae</taxon>
        <taxon>Lyophyllaceae</taxon>
        <taxon>Tricholomella</taxon>
    </lineage>
</organism>
<feature type="compositionally biased region" description="Pro residues" evidence="1">
    <location>
        <begin position="162"/>
        <end position="172"/>
    </location>
</feature>
<proteinExistence type="predicted"/>
<keyword evidence="2" id="KW-1133">Transmembrane helix</keyword>
<dbReference type="AlphaFoldDB" id="A0A8H5GRE6"/>
<keyword evidence="2" id="KW-0812">Transmembrane</keyword>
<evidence type="ECO:0000256" key="2">
    <source>
        <dbReference type="SAM" id="Phobius"/>
    </source>
</evidence>
<evidence type="ECO:0000313" key="4">
    <source>
        <dbReference type="Proteomes" id="UP000565441"/>
    </source>
</evidence>
<comment type="caution">
    <text evidence="3">The sequence shown here is derived from an EMBL/GenBank/DDBJ whole genome shotgun (WGS) entry which is preliminary data.</text>
</comment>
<accession>A0A8H5GRE6</accession>
<sequence length="211" mass="22828">MYGKDLLPSAITTAVQRCRGGACKTARNRVTSHRMSHSPLCYALLLVFVSAVPAQVIDSNDNGSLAPRIIGGVIVAIFVLFAFLTLFLAVRRHNARPAFSRPRSGPWYKPRSHLPQRGVPDPDPDPEARPRQEQQQQRYNPEYPPPSAPAPPPPYNAVVPVPVLPLGPPPSPDETYTYAAPPPPPLPPPPPPPPPAHTDVSLLASPRHASC</sequence>
<feature type="transmembrane region" description="Helical" evidence="2">
    <location>
        <begin position="39"/>
        <end position="57"/>
    </location>
</feature>